<organism evidence="1 2">
    <name type="scientific">Nephila pilipes</name>
    <name type="common">Giant wood spider</name>
    <name type="synonym">Nephila maculata</name>
    <dbReference type="NCBI Taxonomy" id="299642"/>
    <lineage>
        <taxon>Eukaryota</taxon>
        <taxon>Metazoa</taxon>
        <taxon>Ecdysozoa</taxon>
        <taxon>Arthropoda</taxon>
        <taxon>Chelicerata</taxon>
        <taxon>Arachnida</taxon>
        <taxon>Araneae</taxon>
        <taxon>Araneomorphae</taxon>
        <taxon>Entelegynae</taxon>
        <taxon>Araneoidea</taxon>
        <taxon>Nephilidae</taxon>
        <taxon>Nephila</taxon>
    </lineage>
</organism>
<name>A0A8X6NAF6_NEPPI</name>
<proteinExistence type="predicted"/>
<gene>
    <name evidence="1" type="ORF">NPIL_339571</name>
</gene>
<evidence type="ECO:0000313" key="2">
    <source>
        <dbReference type="Proteomes" id="UP000887013"/>
    </source>
</evidence>
<dbReference type="AlphaFoldDB" id="A0A8X6NAF6"/>
<reference evidence="1" key="1">
    <citation type="submission" date="2020-08" db="EMBL/GenBank/DDBJ databases">
        <title>Multicomponent nature underlies the extraordinary mechanical properties of spider dragline silk.</title>
        <authorList>
            <person name="Kono N."/>
            <person name="Nakamura H."/>
            <person name="Mori M."/>
            <person name="Yoshida Y."/>
            <person name="Ohtoshi R."/>
            <person name="Malay A.D."/>
            <person name="Moran D.A.P."/>
            <person name="Tomita M."/>
            <person name="Numata K."/>
            <person name="Arakawa K."/>
        </authorList>
    </citation>
    <scope>NUCLEOTIDE SEQUENCE</scope>
</reference>
<dbReference type="Proteomes" id="UP000887013">
    <property type="component" value="Unassembled WGS sequence"/>
</dbReference>
<accession>A0A8X6NAF6</accession>
<comment type="caution">
    <text evidence="1">The sequence shown here is derived from an EMBL/GenBank/DDBJ whole genome shotgun (WGS) entry which is preliminary data.</text>
</comment>
<protein>
    <submittedName>
        <fullName evidence="1">Uncharacterized protein</fullName>
    </submittedName>
</protein>
<evidence type="ECO:0000313" key="1">
    <source>
        <dbReference type="EMBL" id="GFT04141.1"/>
    </source>
</evidence>
<sequence>MLYCNTAWFTFFVSICHRRSAVQLLSKRKNCFCSLTETSALLRPEYNSVFAIFIIRNALETDRDTPLRRFVAICCFLKTPSFTVVAFINQLFKSYPHLDGKGCGILNHFKQPKG</sequence>
<keyword evidence="2" id="KW-1185">Reference proteome</keyword>
<dbReference type="EMBL" id="BMAW01007527">
    <property type="protein sequence ID" value="GFT04141.1"/>
    <property type="molecule type" value="Genomic_DNA"/>
</dbReference>